<name>A0AAN9NZE5_PSOTE</name>
<evidence type="ECO:0000256" key="11">
    <source>
        <dbReference type="SAM" id="Phobius"/>
    </source>
</evidence>
<evidence type="ECO:0000313" key="13">
    <source>
        <dbReference type="Proteomes" id="UP001386955"/>
    </source>
</evidence>
<comment type="subcellular location">
    <subcellularLocation>
        <location evidence="1">Endoplasmic reticulum membrane</location>
        <topology evidence="1">Single-pass membrane protein</topology>
    </subcellularLocation>
</comment>
<gene>
    <name evidence="12" type="ORF">VNO78_34203</name>
</gene>
<keyword evidence="7 11" id="KW-1133">Transmembrane helix</keyword>
<evidence type="ECO:0000256" key="1">
    <source>
        <dbReference type="ARBA" id="ARBA00004389"/>
    </source>
</evidence>
<evidence type="ECO:0000256" key="8">
    <source>
        <dbReference type="ARBA" id="ARBA00023136"/>
    </source>
</evidence>
<accession>A0AAN9NZE5</accession>
<dbReference type="GO" id="GO:0005789">
    <property type="term" value="C:endoplasmic reticulum membrane"/>
    <property type="evidence" value="ECO:0007669"/>
    <property type="project" value="UniProtKB-SubCell"/>
</dbReference>
<dbReference type="PANTHER" id="PTHR28650:SF1">
    <property type="entry name" value="PHOSPHATIDYLINOSITOL-GLYCAN BIOSYNTHESIS CLASS X PROTEIN"/>
    <property type="match status" value="1"/>
</dbReference>
<evidence type="ECO:0000256" key="4">
    <source>
        <dbReference type="ARBA" id="ARBA00022502"/>
    </source>
</evidence>
<organism evidence="12 13">
    <name type="scientific">Psophocarpus tetragonolobus</name>
    <name type="common">Winged bean</name>
    <name type="synonym">Dolichos tetragonolobus</name>
    <dbReference type="NCBI Taxonomy" id="3891"/>
    <lineage>
        <taxon>Eukaryota</taxon>
        <taxon>Viridiplantae</taxon>
        <taxon>Streptophyta</taxon>
        <taxon>Embryophyta</taxon>
        <taxon>Tracheophyta</taxon>
        <taxon>Spermatophyta</taxon>
        <taxon>Magnoliopsida</taxon>
        <taxon>eudicotyledons</taxon>
        <taxon>Gunneridae</taxon>
        <taxon>Pentapetalae</taxon>
        <taxon>rosids</taxon>
        <taxon>fabids</taxon>
        <taxon>Fabales</taxon>
        <taxon>Fabaceae</taxon>
        <taxon>Papilionoideae</taxon>
        <taxon>50 kb inversion clade</taxon>
        <taxon>NPAAA clade</taxon>
        <taxon>indigoferoid/millettioid clade</taxon>
        <taxon>Phaseoleae</taxon>
        <taxon>Psophocarpus</taxon>
    </lineage>
</organism>
<dbReference type="Proteomes" id="UP001386955">
    <property type="component" value="Unassembled WGS sequence"/>
</dbReference>
<evidence type="ECO:0008006" key="14">
    <source>
        <dbReference type="Google" id="ProtNLM"/>
    </source>
</evidence>
<evidence type="ECO:0000256" key="5">
    <source>
        <dbReference type="ARBA" id="ARBA00022692"/>
    </source>
</evidence>
<keyword evidence="4" id="KW-0337">GPI-anchor biosynthesis</keyword>
<reference evidence="12 13" key="1">
    <citation type="submission" date="2024-01" db="EMBL/GenBank/DDBJ databases">
        <title>The genomes of 5 underutilized Papilionoideae crops provide insights into root nodulation and disease resistanc.</title>
        <authorList>
            <person name="Jiang F."/>
        </authorList>
    </citation>
    <scope>NUCLEOTIDE SEQUENCE [LARGE SCALE GENOMIC DNA]</scope>
    <source>
        <strain evidence="12">DUOXIRENSHENG_FW03</strain>
        <tissue evidence="12">Leaves</tissue>
    </source>
</reference>
<comment type="caution">
    <text evidence="12">The sequence shown here is derived from an EMBL/GenBank/DDBJ whole genome shotgun (WGS) entry which is preliminary data.</text>
</comment>
<dbReference type="Pfam" id="PF08320">
    <property type="entry name" value="PIG-X"/>
    <property type="match status" value="1"/>
</dbReference>
<evidence type="ECO:0000313" key="12">
    <source>
        <dbReference type="EMBL" id="KAK7379927.1"/>
    </source>
</evidence>
<proteinExistence type="inferred from homology"/>
<evidence type="ECO:0000256" key="6">
    <source>
        <dbReference type="ARBA" id="ARBA00022824"/>
    </source>
</evidence>
<evidence type="ECO:0000256" key="9">
    <source>
        <dbReference type="ARBA" id="ARBA00023180"/>
    </source>
</evidence>
<dbReference type="AlphaFoldDB" id="A0AAN9NZE5"/>
<comment type="similarity">
    <text evidence="3">Belongs to the PIGX family.</text>
</comment>
<dbReference type="InterPro" id="IPR013233">
    <property type="entry name" value="PIG-X/PBN1"/>
</dbReference>
<feature type="region of interest" description="Disordered" evidence="10">
    <location>
        <begin position="46"/>
        <end position="74"/>
    </location>
</feature>
<evidence type="ECO:0000256" key="7">
    <source>
        <dbReference type="ARBA" id="ARBA00022989"/>
    </source>
</evidence>
<keyword evidence="6" id="KW-0256">Endoplasmic reticulum</keyword>
<keyword evidence="8 11" id="KW-0472">Membrane</keyword>
<dbReference type="GO" id="GO:0006506">
    <property type="term" value="P:GPI anchor biosynthetic process"/>
    <property type="evidence" value="ECO:0007669"/>
    <property type="project" value="UniProtKB-KW"/>
</dbReference>
<comment type="pathway">
    <text evidence="2">Glycolipid biosynthesis; glycosylphosphatidylinositol-anchor biosynthesis.</text>
</comment>
<keyword evidence="13" id="KW-1185">Reference proteome</keyword>
<dbReference type="PANTHER" id="PTHR28650">
    <property type="entry name" value="PHOSPHATIDYLINOSITOL-GLYCAN BIOSYNTHESIS CLASS X PROTEIN"/>
    <property type="match status" value="1"/>
</dbReference>
<feature type="transmembrane region" description="Helical" evidence="11">
    <location>
        <begin position="383"/>
        <end position="405"/>
    </location>
</feature>
<keyword evidence="9" id="KW-0325">Glycoprotein</keyword>
<evidence type="ECO:0000256" key="10">
    <source>
        <dbReference type="SAM" id="MobiDB-lite"/>
    </source>
</evidence>
<evidence type="ECO:0000256" key="3">
    <source>
        <dbReference type="ARBA" id="ARBA00010345"/>
    </source>
</evidence>
<evidence type="ECO:0000256" key="2">
    <source>
        <dbReference type="ARBA" id="ARBA00004687"/>
    </source>
</evidence>
<keyword evidence="5 11" id="KW-0812">Transmembrane</keyword>
<sequence length="415" mass="46338">MKQTVGPNGPLHSHTLLTHTTHVHVSLFSNSHKVTRLCVLRSSPIPPRPPLRLHDRRRLLPQSPRPQEGHTHNNTTLLLSVSVRSSSSPILLSLGKQVKKTPTGGSSTLNDYQIMASILLFTSVLAFMCSSVSCLLPHSVSSLVVDTPQAKPFSPTNKFLMQSYYDKYTNLLDSDFEKFMSQEVTPFFCEVLPGNHDFVLRLSNLKRNLIGEGSHRSVSTIINFLTQLSKPLSEVELLNHSCEFIIIERLPCGVFADPFELQHLLQRGMFSDIAVFGDTNLELPSFLTNRSAVEIHLAVDPNILHKPTDINMVLPLHARYQPLNESGYSIVVFGAPDMLVRCSTKEKVENRYCFFKLEKDDANLSDDPIIWTIPSGINAHAKLVSPVTLIAALLSTLAIVASLYYSNSYRNLKQL</sequence>
<dbReference type="SMART" id="SM00780">
    <property type="entry name" value="PIG-X"/>
    <property type="match status" value="1"/>
</dbReference>
<dbReference type="EMBL" id="JAYMYS010000010">
    <property type="protein sequence ID" value="KAK7379927.1"/>
    <property type="molecule type" value="Genomic_DNA"/>
</dbReference>
<protein>
    <recommendedName>
        <fullName evidence="14">Phosphatidylinositol-glycan biosynthesis class X protein</fullName>
    </recommendedName>
</protein>
<dbReference type="InterPro" id="IPR040039">
    <property type="entry name" value="PIGX"/>
</dbReference>